<dbReference type="EMBL" id="FOTI01000028">
    <property type="protein sequence ID" value="SFL74044.1"/>
    <property type="molecule type" value="Genomic_DNA"/>
</dbReference>
<feature type="transmembrane region" description="Helical" evidence="2">
    <location>
        <begin position="20"/>
        <end position="42"/>
    </location>
</feature>
<keyword evidence="2" id="KW-1133">Transmembrane helix</keyword>
<dbReference type="STRING" id="29563.SAMN02983006_01915"/>
<feature type="coiled-coil region" evidence="1">
    <location>
        <begin position="169"/>
        <end position="196"/>
    </location>
</feature>
<feature type="coiled-coil region" evidence="1">
    <location>
        <begin position="51"/>
        <end position="78"/>
    </location>
</feature>
<gene>
    <name evidence="4" type="ORF">SAMN02983006_01915</name>
</gene>
<name>A0A1I4K5M2_9FIRM</name>
<evidence type="ECO:0000313" key="4">
    <source>
        <dbReference type="EMBL" id="SFL74044.1"/>
    </source>
</evidence>
<organism evidence="4 5">
    <name type="scientific">Halanaerobium salsuginis</name>
    <dbReference type="NCBI Taxonomy" id="29563"/>
    <lineage>
        <taxon>Bacteria</taxon>
        <taxon>Bacillati</taxon>
        <taxon>Bacillota</taxon>
        <taxon>Clostridia</taxon>
        <taxon>Halanaerobiales</taxon>
        <taxon>Halanaerobiaceae</taxon>
        <taxon>Halanaerobium</taxon>
    </lineage>
</organism>
<keyword evidence="2" id="KW-0472">Membrane</keyword>
<dbReference type="SUPFAM" id="SSF101262">
    <property type="entry name" value="Methenyltetrahydrofolate cyclohydrolase-like"/>
    <property type="match status" value="1"/>
</dbReference>
<protein>
    <submittedName>
        <fullName evidence="4">Formiminotetrahydrofolate cyclodeaminase</fullName>
    </submittedName>
</protein>
<reference evidence="4 5" key="1">
    <citation type="submission" date="2016-10" db="EMBL/GenBank/DDBJ databases">
        <authorList>
            <person name="de Groot N.N."/>
        </authorList>
    </citation>
    <scope>NUCLEOTIDE SEQUENCE [LARGE SCALE GENOMIC DNA]</scope>
    <source>
        <strain evidence="4 5">ATCC 51327</strain>
    </source>
</reference>
<dbReference type="Pfam" id="PF04961">
    <property type="entry name" value="FTCD_C"/>
    <property type="match status" value="1"/>
</dbReference>
<proteinExistence type="predicted"/>
<dbReference type="Proteomes" id="UP000199006">
    <property type="component" value="Unassembled WGS sequence"/>
</dbReference>
<evidence type="ECO:0000313" key="5">
    <source>
        <dbReference type="Proteomes" id="UP000199006"/>
    </source>
</evidence>
<dbReference type="OrthoDB" id="7959174at2"/>
<keyword evidence="2" id="KW-0812">Transmembrane</keyword>
<evidence type="ECO:0000256" key="1">
    <source>
        <dbReference type="SAM" id="Coils"/>
    </source>
</evidence>
<keyword evidence="1" id="KW-0175">Coiled coil</keyword>
<dbReference type="InterPro" id="IPR036178">
    <property type="entry name" value="Formintransfe-cycloase-like_sf"/>
</dbReference>
<accession>A0A1I4K5M2</accession>
<evidence type="ECO:0000256" key="2">
    <source>
        <dbReference type="SAM" id="Phobius"/>
    </source>
</evidence>
<dbReference type="Gene3D" id="1.20.120.680">
    <property type="entry name" value="Formiminotetrahydrofolate cyclodeaminase monomer, up-and-down helical bundle"/>
    <property type="match status" value="1"/>
</dbReference>
<keyword evidence="5" id="KW-1185">Reference proteome</keyword>
<sequence length="199" mass="21760">MYDKSTIAEFLSDLSSKNSIPGGGSAAALTGAINAALISFIANLTIGKEKYAAVEIEAQEILAESEELKLEMLKMMDQDAQILQDILAKYKSSNQAELEKVCQSAVEFSLTMSKKAVRLMRLTLEISEIGNQLLASDFEVAAYLGDAAVNSAIANVKINLKNVKKIDYINNVKQECSKLKTKSSNLKTEIIELAEQKIY</sequence>
<dbReference type="AlphaFoldDB" id="A0A1I4K5M2"/>
<dbReference type="RefSeq" id="WP_089861990.1">
    <property type="nucleotide sequence ID" value="NZ_FOTI01000028.1"/>
</dbReference>
<feature type="domain" description="Cyclodeaminase/cyclohydrolase" evidence="3">
    <location>
        <begin position="6"/>
        <end position="177"/>
    </location>
</feature>
<dbReference type="InterPro" id="IPR007044">
    <property type="entry name" value="Cyclodeamin/CycHdrlase"/>
</dbReference>
<evidence type="ECO:0000259" key="3">
    <source>
        <dbReference type="Pfam" id="PF04961"/>
    </source>
</evidence>
<dbReference type="GO" id="GO:0003824">
    <property type="term" value="F:catalytic activity"/>
    <property type="evidence" value="ECO:0007669"/>
    <property type="project" value="InterPro"/>
</dbReference>